<dbReference type="InterPro" id="IPR009006">
    <property type="entry name" value="Ala_racemase/Decarboxylase_C"/>
</dbReference>
<dbReference type="GO" id="GO:0009089">
    <property type="term" value="P:lysine biosynthetic process via diaminopimelate"/>
    <property type="evidence" value="ECO:0007669"/>
    <property type="project" value="TreeGrafter"/>
</dbReference>
<evidence type="ECO:0000256" key="2">
    <source>
        <dbReference type="ARBA" id="ARBA00022898"/>
    </source>
</evidence>
<dbReference type="Pfam" id="PF00278">
    <property type="entry name" value="Orn_DAP_Arg_deC"/>
    <property type="match status" value="1"/>
</dbReference>
<dbReference type="PANTHER" id="PTHR43727">
    <property type="entry name" value="DIAMINOPIMELATE DECARBOXYLASE"/>
    <property type="match status" value="1"/>
</dbReference>
<dbReference type="AlphaFoldDB" id="A0A5M9I188"/>
<comment type="caution">
    <text evidence="4">The sequence shown here is derived from an EMBL/GenBank/DDBJ whole genome shotgun (WGS) entry which is preliminary data.</text>
</comment>
<feature type="domain" description="Orn/DAP/Arg decarboxylase 2 C-terminal" evidence="3">
    <location>
        <begin position="146"/>
        <end position="266"/>
    </location>
</feature>
<dbReference type="OrthoDB" id="9802241at2"/>
<dbReference type="RefSeq" id="WP_150310807.1">
    <property type="nucleotide sequence ID" value="NZ_VMSO01000008.1"/>
</dbReference>
<dbReference type="SUPFAM" id="SSF51419">
    <property type="entry name" value="PLP-binding barrel"/>
    <property type="match status" value="1"/>
</dbReference>
<evidence type="ECO:0000313" key="5">
    <source>
        <dbReference type="Proteomes" id="UP000322025"/>
    </source>
</evidence>
<evidence type="ECO:0000313" key="4">
    <source>
        <dbReference type="EMBL" id="KAA8501566.1"/>
    </source>
</evidence>
<comment type="cofactor">
    <cofactor evidence="1">
        <name>pyridoxal 5'-phosphate</name>
        <dbReference type="ChEBI" id="CHEBI:597326"/>
    </cofactor>
</comment>
<dbReference type="Proteomes" id="UP000322025">
    <property type="component" value="Unassembled WGS sequence"/>
</dbReference>
<feature type="non-terminal residue" evidence="4">
    <location>
        <position position="1"/>
    </location>
</feature>
<evidence type="ECO:0000256" key="1">
    <source>
        <dbReference type="ARBA" id="ARBA00001933"/>
    </source>
</evidence>
<dbReference type="InterPro" id="IPR029066">
    <property type="entry name" value="PLP-binding_barrel"/>
</dbReference>
<dbReference type="GO" id="GO:0008836">
    <property type="term" value="F:diaminopimelate decarboxylase activity"/>
    <property type="evidence" value="ECO:0007669"/>
    <property type="project" value="TreeGrafter"/>
</dbReference>
<keyword evidence="5" id="KW-1185">Reference proteome</keyword>
<proteinExistence type="predicted"/>
<dbReference type="EMBL" id="VMSO01000008">
    <property type="protein sequence ID" value="KAA8501566.1"/>
    <property type="molecule type" value="Genomic_DNA"/>
</dbReference>
<name>A0A5M9I188_9FIRM</name>
<gene>
    <name evidence="4" type="ORF">FNY66_08185</name>
</gene>
<evidence type="ECO:0000259" key="3">
    <source>
        <dbReference type="Pfam" id="PF00278"/>
    </source>
</evidence>
<protein>
    <recommendedName>
        <fullName evidence="3">Orn/DAP/Arg decarboxylase 2 C-terminal domain-containing protein</fullName>
    </recommendedName>
</protein>
<keyword evidence="2" id="KW-0663">Pyridoxal phosphate</keyword>
<dbReference type="PANTHER" id="PTHR43727:SF2">
    <property type="entry name" value="GROUP IV DECARBOXYLASE"/>
    <property type="match status" value="1"/>
</dbReference>
<reference evidence="4 5" key="1">
    <citation type="submission" date="2019-07" db="EMBL/GenBank/DDBJ databases">
        <authorList>
            <person name="Wongkuna S."/>
            <person name="Scaria J."/>
        </authorList>
    </citation>
    <scope>NUCLEOTIDE SEQUENCE [LARGE SCALE GENOMIC DNA]</scope>
    <source>
        <strain evidence="4 5">SW178</strain>
    </source>
</reference>
<organism evidence="4 5">
    <name type="scientific">Mediterraneibacter catenae</name>
    <dbReference type="NCBI Taxonomy" id="2594882"/>
    <lineage>
        <taxon>Bacteria</taxon>
        <taxon>Bacillati</taxon>
        <taxon>Bacillota</taxon>
        <taxon>Clostridia</taxon>
        <taxon>Lachnospirales</taxon>
        <taxon>Lachnospiraceae</taxon>
        <taxon>Mediterraneibacter</taxon>
    </lineage>
</organism>
<dbReference type="InterPro" id="IPR022643">
    <property type="entry name" value="De-COase2_C"/>
</dbReference>
<dbReference type="Gene3D" id="3.20.20.10">
    <property type="entry name" value="Alanine racemase"/>
    <property type="match status" value="1"/>
</dbReference>
<dbReference type="SUPFAM" id="SSF50621">
    <property type="entry name" value="Alanine racemase C-terminal domain-like"/>
    <property type="match status" value="1"/>
</dbReference>
<accession>A0A5M9I188</accession>
<sequence>IREKNISPQKITIAGVNKNSKYIKQALEYGVTRYVIESTHQWHLIQEQLNKTESKNIHILLRVNIGNQFGMELDEIHELINITDCSKYIKGFHMYMGTQNFEVEKIKSYISQLKMTVDSVTSIDIHEITVGVGFPVHYFNDHRVPNEELLPTIINDLETTFKNFNIEYEFGRKIAASCGQYYTKVVELRERNRKLFAIVDGGTHQINYYGQLYGRRLPYIKQYPLRNESAQYTICGSLCSASDILVHNHELGLLKEGDILCFENAGAYSVTEGYYLFLTHPLPVIYIFDPKEGLHLLRNKIDTEFINGG</sequence>
<dbReference type="Gene3D" id="2.40.37.10">
    <property type="entry name" value="Lyase, Ornithine Decarboxylase, Chain A, domain 1"/>
    <property type="match status" value="1"/>
</dbReference>